<reference evidence="3 4" key="1">
    <citation type="journal article" date="2024" name="Plant Biotechnol. J.">
        <title>Dendrobium thyrsiflorum genome and its molecular insights into genes involved in important horticultural traits.</title>
        <authorList>
            <person name="Chen B."/>
            <person name="Wang J.Y."/>
            <person name="Zheng P.J."/>
            <person name="Li K.L."/>
            <person name="Liang Y.M."/>
            <person name="Chen X.F."/>
            <person name="Zhang C."/>
            <person name="Zhao X."/>
            <person name="He X."/>
            <person name="Zhang G.Q."/>
            <person name="Liu Z.J."/>
            <person name="Xu Q."/>
        </authorList>
    </citation>
    <scope>NUCLEOTIDE SEQUENCE [LARGE SCALE GENOMIC DNA]</scope>
    <source>
        <strain evidence="3">GZMU011</strain>
    </source>
</reference>
<organism evidence="3 4">
    <name type="scientific">Dendrobium thyrsiflorum</name>
    <name type="common">Pinecone-like raceme dendrobium</name>
    <name type="synonym">Orchid</name>
    <dbReference type="NCBI Taxonomy" id="117978"/>
    <lineage>
        <taxon>Eukaryota</taxon>
        <taxon>Viridiplantae</taxon>
        <taxon>Streptophyta</taxon>
        <taxon>Embryophyta</taxon>
        <taxon>Tracheophyta</taxon>
        <taxon>Spermatophyta</taxon>
        <taxon>Magnoliopsida</taxon>
        <taxon>Liliopsida</taxon>
        <taxon>Asparagales</taxon>
        <taxon>Orchidaceae</taxon>
        <taxon>Epidendroideae</taxon>
        <taxon>Malaxideae</taxon>
        <taxon>Dendrobiinae</taxon>
        <taxon>Dendrobium</taxon>
    </lineage>
</organism>
<dbReference type="AlphaFoldDB" id="A0ABD0UBK2"/>
<dbReference type="Pfam" id="PF13456">
    <property type="entry name" value="RVT_3"/>
    <property type="match status" value="1"/>
</dbReference>
<evidence type="ECO:0000313" key="3">
    <source>
        <dbReference type="EMBL" id="KAL0907732.1"/>
    </source>
</evidence>
<dbReference type="Pfam" id="PF13966">
    <property type="entry name" value="zf-RVT"/>
    <property type="match status" value="1"/>
</dbReference>
<protein>
    <recommendedName>
        <fullName evidence="5">Reverse transcriptase zinc-binding domain-containing protein</fullName>
    </recommendedName>
</protein>
<sequence length="515" mass="59769">MTDLAHSFSFKLWFNLRAHSGLWAKFMVSKYCGGNHPTMCSWSIGNSSVWKRLCKVKWAAEPSIAWGLGVGNIFFWKDRWLNGISLDMILNTTSCSLLKDGSFRLKEAWNSFRKKKEALKIYKFFWHHSIPITVSVFLWRMVHKYIPSDDRLIKKGFFIPSKCQCCYHMDSLHHIFLSGPLAVKVWIHFEELFQLNFFKANLSIISLLSLWFLNSKGHIRNMVPSLIIWYLWMERNNSHFNGIVMNHQRVIYNVSHKIGALFNAKVISIKSFNNCFFAMEKLGIILPAENMMNMPRSIVWRKPNPNFFKLNVDIFTRNLGWGCGGLIRDSKGCFIMGFAGPLPNSGAKEVNLAITNAVLYGLRLCLSLDLVNLVVETNSKLWDHYMLWNDSTVNCTHKMFYMRREFNSIRAGLHVSFEEVMPQANACATAFAKWGFGLVSVMEVQMSILPRRLRGMVDLDIIGLPYYFVDWYHKILVMVGSSNSTNFWVTLISFRVFGADVDLDMRRRRAWFKLL</sequence>
<accession>A0ABD0UBK2</accession>
<dbReference type="EMBL" id="JANQDX010000017">
    <property type="protein sequence ID" value="KAL0907732.1"/>
    <property type="molecule type" value="Genomic_DNA"/>
</dbReference>
<feature type="domain" description="RNase H type-1" evidence="1">
    <location>
        <begin position="320"/>
        <end position="434"/>
    </location>
</feature>
<proteinExistence type="predicted"/>
<comment type="caution">
    <text evidence="3">The sequence shown here is derived from an EMBL/GenBank/DDBJ whole genome shotgun (WGS) entry which is preliminary data.</text>
</comment>
<dbReference type="PANTHER" id="PTHR47723:SF19">
    <property type="entry name" value="POLYNUCLEOTIDYL TRANSFERASE, RIBONUCLEASE H-LIKE SUPERFAMILY PROTEIN"/>
    <property type="match status" value="1"/>
</dbReference>
<evidence type="ECO:0000259" key="1">
    <source>
        <dbReference type="Pfam" id="PF13456"/>
    </source>
</evidence>
<dbReference type="InterPro" id="IPR053151">
    <property type="entry name" value="RNase_H-like"/>
</dbReference>
<dbReference type="PANTHER" id="PTHR47723">
    <property type="entry name" value="OS05G0353850 PROTEIN"/>
    <property type="match status" value="1"/>
</dbReference>
<dbReference type="Proteomes" id="UP001552299">
    <property type="component" value="Unassembled WGS sequence"/>
</dbReference>
<name>A0ABD0UBK2_DENTH</name>
<dbReference type="CDD" id="cd06222">
    <property type="entry name" value="RNase_H_like"/>
    <property type="match status" value="1"/>
</dbReference>
<gene>
    <name evidence="3" type="ORF">M5K25_022164</name>
</gene>
<feature type="domain" description="Reverse transcriptase zinc-binding" evidence="2">
    <location>
        <begin position="103"/>
        <end position="186"/>
    </location>
</feature>
<dbReference type="InterPro" id="IPR002156">
    <property type="entry name" value="RNaseH_domain"/>
</dbReference>
<evidence type="ECO:0000259" key="2">
    <source>
        <dbReference type="Pfam" id="PF13966"/>
    </source>
</evidence>
<dbReference type="InterPro" id="IPR026960">
    <property type="entry name" value="RVT-Znf"/>
</dbReference>
<evidence type="ECO:0008006" key="5">
    <source>
        <dbReference type="Google" id="ProtNLM"/>
    </source>
</evidence>
<evidence type="ECO:0000313" key="4">
    <source>
        <dbReference type="Proteomes" id="UP001552299"/>
    </source>
</evidence>
<keyword evidence="4" id="KW-1185">Reference proteome</keyword>
<dbReference type="InterPro" id="IPR044730">
    <property type="entry name" value="RNase_H-like_dom_plant"/>
</dbReference>